<keyword evidence="3 8" id="KW-0808">Transferase</keyword>
<evidence type="ECO:0000256" key="5">
    <source>
        <dbReference type="ARBA" id="ARBA00022777"/>
    </source>
</evidence>
<evidence type="ECO:0000256" key="6">
    <source>
        <dbReference type="ARBA" id="ARBA00022840"/>
    </source>
</evidence>
<evidence type="ECO:0000313" key="11">
    <source>
        <dbReference type="Proteomes" id="UP000289132"/>
    </source>
</evidence>
<dbReference type="Gene3D" id="3.40.1190.20">
    <property type="match status" value="1"/>
</dbReference>
<evidence type="ECO:0000313" key="8">
    <source>
        <dbReference type="EMBL" id="AXK47988.1"/>
    </source>
</evidence>
<proteinExistence type="predicted"/>
<evidence type="ECO:0000256" key="4">
    <source>
        <dbReference type="ARBA" id="ARBA00022741"/>
    </source>
</evidence>
<gene>
    <name evidence="8" type="primary">thiD</name>
    <name evidence="8" type="ORF">ATR_0095</name>
    <name evidence="9" type="ORF">CRU87_07750</name>
</gene>
<dbReference type="GO" id="GO:0008902">
    <property type="term" value="F:hydroxymethylpyrimidine kinase activity"/>
    <property type="evidence" value="ECO:0007669"/>
    <property type="project" value="UniProtKB-EC"/>
</dbReference>
<dbReference type="InterPro" id="IPR013749">
    <property type="entry name" value="PM/HMP-P_kinase-1"/>
</dbReference>
<dbReference type="EMBL" id="CP031367">
    <property type="protein sequence ID" value="AXK47988.1"/>
    <property type="molecule type" value="Genomic_DNA"/>
</dbReference>
<protein>
    <recommendedName>
        <fullName evidence="2">hydroxymethylpyrimidine kinase</fullName>
        <ecNumber evidence="2">2.7.1.49</ecNumber>
    </recommendedName>
</protein>
<dbReference type="InterPro" id="IPR004399">
    <property type="entry name" value="HMP/HMP-P_kinase_dom"/>
</dbReference>
<dbReference type="PANTHER" id="PTHR20858:SF17">
    <property type="entry name" value="HYDROXYMETHYLPYRIMIDINE_PHOSPHOMETHYLPYRIMIDINE KINASE THI20-RELATED"/>
    <property type="match status" value="1"/>
</dbReference>
<dbReference type="InterPro" id="IPR029056">
    <property type="entry name" value="Ribokinase-like"/>
</dbReference>
<dbReference type="GO" id="GO:0008972">
    <property type="term" value="F:phosphomethylpyrimidine kinase activity"/>
    <property type="evidence" value="ECO:0007669"/>
    <property type="project" value="InterPro"/>
</dbReference>
<name>A0AAD0VL85_9BACT</name>
<evidence type="ECO:0000256" key="1">
    <source>
        <dbReference type="ARBA" id="ARBA00004948"/>
    </source>
</evidence>
<keyword evidence="4" id="KW-0547">Nucleotide-binding</keyword>
<dbReference type="AlphaFoldDB" id="A0AAD0VL85"/>
<dbReference type="GO" id="GO:0009228">
    <property type="term" value="P:thiamine biosynthetic process"/>
    <property type="evidence" value="ECO:0007669"/>
    <property type="project" value="InterPro"/>
</dbReference>
<dbReference type="Pfam" id="PF08543">
    <property type="entry name" value="Phos_pyr_kin"/>
    <property type="match status" value="1"/>
</dbReference>
<feature type="domain" description="Pyridoxamine kinase/Phosphomethylpyrimidine kinase" evidence="7">
    <location>
        <begin position="11"/>
        <end position="257"/>
    </location>
</feature>
<keyword evidence="11" id="KW-1185">Reference proteome</keyword>
<dbReference type="EMBL" id="PDKD01000013">
    <property type="protein sequence ID" value="RXJ90064.1"/>
    <property type="molecule type" value="Genomic_DNA"/>
</dbReference>
<dbReference type="EC" id="2.7.1.49" evidence="2"/>
<dbReference type="CDD" id="cd01169">
    <property type="entry name" value="HMPP_kinase"/>
    <property type="match status" value="1"/>
</dbReference>
<dbReference type="RefSeq" id="WP_115427545.1">
    <property type="nucleotide sequence ID" value="NZ_CP031367.1"/>
</dbReference>
<dbReference type="FunFam" id="3.40.1190.20:FF:000003">
    <property type="entry name" value="Phosphomethylpyrimidine kinase ThiD"/>
    <property type="match status" value="1"/>
</dbReference>
<reference evidence="9 11" key="1">
    <citation type="submission" date="2017-10" db="EMBL/GenBank/DDBJ databases">
        <title>Genomics of the genus Arcobacter.</title>
        <authorList>
            <person name="Perez-Cataluna A."/>
            <person name="Figueras M.J."/>
        </authorList>
    </citation>
    <scope>NUCLEOTIDE SEQUENCE [LARGE SCALE GENOMIC DNA]</scope>
    <source>
        <strain evidence="9 11">LMG 25534</strain>
    </source>
</reference>
<comment type="pathway">
    <text evidence="1">Cofactor biosynthesis; thiamine diphosphate biosynthesis.</text>
</comment>
<dbReference type="GO" id="GO:0005829">
    <property type="term" value="C:cytosol"/>
    <property type="evidence" value="ECO:0007669"/>
    <property type="project" value="TreeGrafter"/>
</dbReference>
<reference evidence="8 10" key="2">
    <citation type="submission" date="2018-07" db="EMBL/GenBank/DDBJ databases">
        <title>Complete genome of the Arcobacter trophiarum type strain LMG 25534.</title>
        <authorList>
            <person name="Miller W.G."/>
            <person name="Yee E."/>
        </authorList>
    </citation>
    <scope>NUCLEOTIDE SEQUENCE [LARGE SCALE GENOMIC DNA]</scope>
    <source>
        <strain evidence="8 10">LMG 25534</strain>
    </source>
</reference>
<accession>A0AAD0VL85</accession>
<dbReference type="NCBIfam" id="TIGR00097">
    <property type="entry name" value="HMP-P_kinase"/>
    <property type="match status" value="1"/>
</dbReference>
<keyword evidence="5 8" id="KW-0418">Kinase</keyword>
<sequence length="262" mass="28452">MKKVLTIAGSDCIGGAGIQADLKTFSAFKTYGMSVVTAVVAENSFSVNDIFEVSSNSIKSQLNSVFNDIIPDAIKIGMLGNIEVMKVISEFLKEKKIEYPNIKIVVDPVMYAKNGAALMDIKNMSSLIEYILPLADILTPNIAEAKHLSNMDITSIDDIKKVAKEIFNHSKTAILIKGGDRFDALDILYDGKNFIEFATPKISTKNTHGTGCTFSSAIAANLALENSLENSIKIAKKYIFEAIKNAPNLGSGNGPVNHFFNF</sequence>
<organism evidence="8 10">
    <name type="scientific">Aliarcobacter trophiarum LMG 25534</name>
    <dbReference type="NCBI Taxonomy" id="1032241"/>
    <lineage>
        <taxon>Bacteria</taxon>
        <taxon>Pseudomonadati</taxon>
        <taxon>Campylobacterota</taxon>
        <taxon>Epsilonproteobacteria</taxon>
        <taxon>Campylobacterales</taxon>
        <taxon>Arcobacteraceae</taxon>
        <taxon>Aliarcobacter</taxon>
    </lineage>
</organism>
<keyword evidence="6" id="KW-0067">ATP-binding</keyword>
<dbReference type="GO" id="GO:0005524">
    <property type="term" value="F:ATP binding"/>
    <property type="evidence" value="ECO:0007669"/>
    <property type="project" value="UniProtKB-KW"/>
</dbReference>
<evidence type="ECO:0000256" key="3">
    <source>
        <dbReference type="ARBA" id="ARBA00022679"/>
    </source>
</evidence>
<dbReference type="Proteomes" id="UP000289132">
    <property type="component" value="Unassembled WGS sequence"/>
</dbReference>
<evidence type="ECO:0000313" key="10">
    <source>
        <dbReference type="Proteomes" id="UP000254504"/>
    </source>
</evidence>
<dbReference type="KEGG" id="atp:ATR_0095"/>
<dbReference type="PANTHER" id="PTHR20858">
    <property type="entry name" value="PHOSPHOMETHYLPYRIMIDINE KINASE"/>
    <property type="match status" value="1"/>
</dbReference>
<dbReference type="Proteomes" id="UP000254504">
    <property type="component" value="Chromosome"/>
</dbReference>
<evidence type="ECO:0000256" key="2">
    <source>
        <dbReference type="ARBA" id="ARBA00012135"/>
    </source>
</evidence>
<evidence type="ECO:0000259" key="7">
    <source>
        <dbReference type="Pfam" id="PF08543"/>
    </source>
</evidence>
<evidence type="ECO:0000313" key="9">
    <source>
        <dbReference type="EMBL" id="RXJ90064.1"/>
    </source>
</evidence>
<dbReference type="SUPFAM" id="SSF53613">
    <property type="entry name" value="Ribokinase-like"/>
    <property type="match status" value="1"/>
</dbReference>